<dbReference type="SUPFAM" id="SSF48557">
    <property type="entry name" value="L-aspartase-like"/>
    <property type="match status" value="1"/>
</dbReference>
<dbReference type="PANTHER" id="PTHR10362">
    <property type="entry name" value="HISTIDINE AMMONIA-LYASE"/>
    <property type="match status" value="1"/>
</dbReference>
<reference evidence="2" key="1">
    <citation type="submission" date="2016-08" db="EMBL/GenBank/DDBJ databases">
        <authorList>
            <person name="Seilhamer J.J."/>
        </authorList>
    </citation>
    <scope>NUCLEOTIDE SEQUENCE</scope>
    <source>
        <strain evidence="2">86</strain>
    </source>
</reference>
<dbReference type="InterPro" id="IPR001106">
    <property type="entry name" value="Aromatic_Lyase"/>
</dbReference>
<name>A0A212LUG2_9FIRM</name>
<organism evidence="2">
    <name type="scientific">uncultured Sporomusa sp</name>
    <dbReference type="NCBI Taxonomy" id="307249"/>
    <lineage>
        <taxon>Bacteria</taxon>
        <taxon>Bacillati</taxon>
        <taxon>Bacillota</taxon>
        <taxon>Negativicutes</taxon>
        <taxon>Selenomonadales</taxon>
        <taxon>Sporomusaceae</taxon>
        <taxon>Sporomusa</taxon>
        <taxon>environmental samples</taxon>
    </lineage>
</organism>
<keyword evidence="1 2" id="KW-0456">Lyase</keyword>
<protein>
    <submittedName>
        <fullName evidence="2">Histidine ammonia-lyase</fullName>
        <ecNumber evidence="2">4.3.1.3</ecNumber>
    </submittedName>
</protein>
<dbReference type="CDD" id="cd00332">
    <property type="entry name" value="PAL-HAL"/>
    <property type="match status" value="1"/>
</dbReference>
<dbReference type="RefSeq" id="WP_288184268.1">
    <property type="nucleotide sequence ID" value="NZ_LT608335.1"/>
</dbReference>
<accession>A0A212LUG2</accession>
<dbReference type="InterPro" id="IPR008948">
    <property type="entry name" value="L-Aspartase-like"/>
</dbReference>
<dbReference type="EMBL" id="FMJE01000003">
    <property type="protein sequence ID" value="SCM81168.1"/>
    <property type="molecule type" value="Genomic_DNA"/>
</dbReference>
<evidence type="ECO:0000313" key="2">
    <source>
        <dbReference type="EMBL" id="SCM81168.1"/>
    </source>
</evidence>
<gene>
    <name evidence="2" type="primary">hutH</name>
    <name evidence="2" type="ORF">KL86SPO_31347</name>
</gene>
<dbReference type="Pfam" id="PF00221">
    <property type="entry name" value="Lyase_aromatic"/>
    <property type="match status" value="1"/>
</dbReference>
<dbReference type="Gene3D" id="1.10.275.10">
    <property type="entry name" value="Fumarase/aspartase (N-terminal domain)"/>
    <property type="match status" value="1"/>
</dbReference>
<sequence>MTVITLGSPLNLEEFLQIARFGAKIEFSPEYCRRVIKARQLIEKAVDENRVMYGVTTGFGSLSTRVINAEQVEQLQRNIVLSHSTSVGAPYTVEEARATMLMVLQNLGRGHSGVRLELLELLREMLNRNVTPWMPREGSVGYLAPEAHLALVLMGEGQAYVESRLMPGKNALEQAGLAPLPLGAKEGLALVSGTTTVTALASLALYDMIKAAKSADIIGAVSLEVLRGVMRAFDPRVMSVRPHPEQDGTAENVRRILSDSAVLKHFEGTRLQDALSLRCIPQLHGASKKTFYDARRTLEIEINSCCDNPIIWDADGDADVISACNCDSAYVGIAMDSAAIASTMLAKMSERRNNRIIDESLSGYPAFLVDNPGLNSGLMLAQYSQAGLLGDMRILSTAAVIDNTPTCCNQEDYVAMGYNAAKKALQVVEKLEYILAIELLSGYQAQQFLDPTLARSKVTARILEDIGKSVPVMKEDIFLHPHIEFLRDMIHTGRLVELAEEIIGPMK</sequence>
<dbReference type="FunFam" id="1.10.275.10:FF:000005">
    <property type="entry name" value="Histidine ammonia-lyase"/>
    <property type="match status" value="1"/>
</dbReference>
<evidence type="ECO:0000256" key="1">
    <source>
        <dbReference type="ARBA" id="ARBA00023239"/>
    </source>
</evidence>
<dbReference type="InterPro" id="IPR024083">
    <property type="entry name" value="Fumarase/histidase_N"/>
</dbReference>
<proteinExistence type="predicted"/>
<dbReference type="GO" id="GO:0004397">
    <property type="term" value="F:histidine ammonia-lyase activity"/>
    <property type="evidence" value="ECO:0007669"/>
    <property type="project" value="UniProtKB-EC"/>
</dbReference>
<dbReference type="AlphaFoldDB" id="A0A212LUG2"/>
<dbReference type="EC" id="4.3.1.3" evidence="2"/>
<dbReference type="Gene3D" id="1.20.200.10">
    <property type="entry name" value="Fumarase/aspartase (Central domain)"/>
    <property type="match status" value="1"/>
</dbReference>